<proteinExistence type="predicted"/>
<protein>
    <submittedName>
        <fullName evidence="2">Uncharacterized protein</fullName>
    </submittedName>
</protein>
<sequence length="222" mass="23543">CSSDGTNGIKSEVESSTSDNDAASITEEVVDHGKDVCASSSTAITDATGVVDSKQSDLVNSTEADKIVNGDIKVRVRQRSVKNLGTTVKNSSSTNSSIPDKSILKPGLDIKLEVPETLNANINKLNYLTDSVSASQASTSEDTKEKPSQQLKPRKISEPTSCRTKARYKARLTPANVRNSKGRASPVNKTVMNLQGYSPAGNPASNESDDTDSISDLIIDIP</sequence>
<feature type="compositionally biased region" description="Polar residues" evidence="1">
    <location>
        <begin position="187"/>
        <end position="196"/>
    </location>
</feature>
<feature type="region of interest" description="Disordered" evidence="1">
    <location>
        <begin position="134"/>
        <end position="222"/>
    </location>
</feature>
<gene>
    <name evidence="2" type="primary">ORF30814</name>
</gene>
<name>A0A0B6YND7_9EUPU</name>
<dbReference type="EMBL" id="HACG01010822">
    <property type="protein sequence ID" value="CEK57687.1"/>
    <property type="molecule type" value="Transcribed_RNA"/>
</dbReference>
<accession>A0A0B6YND7</accession>
<dbReference type="AlphaFoldDB" id="A0A0B6YND7"/>
<evidence type="ECO:0000313" key="2">
    <source>
        <dbReference type="EMBL" id="CEK57687.1"/>
    </source>
</evidence>
<organism evidence="2">
    <name type="scientific">Arion vulgaris</name>
    <dbReference type="NCBI Taxonomy" id="1028688"/>
    <lineage>
        <taxon>Eukaryota</taxon>
        <taxon>Metazoa</taxon>
        <taxon>Spiralia</taxon>
        <taxon>Lophotrochozoa</taxon>
        <taxon>Mollusca</taxon>
        <taxon>Gastropoda</taxon>
        <taxon>Heterobranchia</taxon>
        <taxon>Euthyneura</taxon>
        <taxon>Panpulmonata</taxon>
        <taxon>Eupulmonata</taxon>
        <taxon>Stylommatophora</taxon>
        <taxon>Helicina</taxon>
        <taxon>Arionoidea</taxon>
        <taxon>Arionidae</taxon>
        <taxon>Arion</taxon>
    </lineage>
</organism>
<feature type="compositionally biased region" description="Polar residues" evidence="1">
    <location>
        <begin position="1"/>
        <end position="23"/>
    </location>
</feature>
<reference evidence="2" key="1">
    <citation type="submission" date="2014-12" db="EMBL/GenBank/DDBJ databases">
        <title>Insight into the proteome of Arion vulgaris.</title>
        <authorList>
            <person name="Aradska J."/>
            <person name="Bulat T."/>
            <person name="Smidak R."/>
            <person name="Sarate P."/>
            <person name="Gangsoo J."/>
            <person name="Sialana F."/>
            <person name="Bilban M."/>
            <person name="Lubec G."/>
        </authorList>
    </citation>
    <scope>NUCLEOTIDE SEQUENCE</scope>
    <source>
        <tissue evidence="2">Skin</tissue>
    </source>
</reference>
<evidence type="ECO:0000256" key="1">
    <source>
        <dbReference type="SAM" id="MobiDB-lite"/>
    </source>
</evidence>
<feature type="region of interest" description="Disordered" evidence="1">
    <location>
        <begin position="1"/>
        <end position="24"/>
    </location>
</feature>
<feature type="non-terminal residue" evidence="2">
    <location>
        <position position="1"/>
    </location>
</feature>